<protein>
    <submittedName>
        <fullName evidence="2">Uncharacterized protein</fullName>
    </submittedName>
</protein>
<name>A0A5B7IFD1_PORTR</name>
<dbReference type="AlphaFoldDB" id="A0A5B7IFD1"/>
<organism evidence="2 3">
    <name type="scientific">Portunus trituberculatus</name>
    <name type="common">Swimming crab</name>
    <name type="synonym">Neptunus trituberculatus</name>
    <dbReference type="NCBI Taxonomy" id="210409"/>
    <lineage>
        <taxon>Eukaryota</taxon>
        <taxon>Metazoa</taxon>
        <taxon>Ecdysozoa</taxon>
        <taxon>Arthropoda</taxon>
        <taxon>Crustacea</taxon>
        <taxon>Multicrustacea</taxon>
        <taxon>Malacostraca</taxon>
        <taxon>Eumalacostraca</taxon>
        <taxon>Eucarida</taxon>
        <taxon>Decapoda</taxon>
        <taxon>Pleocyemata</taxon>
        <taxon>Brachyura</taxon>
        <taxon>Eubrachyura</taxon>
        <taxon>Portunoidea</taxon>
        <taxon>Portunidae</taxon>
        <taxon>Portuninae</taxon>
        <taxon>Portunus</taxon>
    </lineage>
</organism>
<evidence type="ECO:0000256" key="1">
    <source>
        <dbReference type="SAM" id="MobiDB-lite"/>
    </source>
</evidence>
<evidence type="ECO:0000313" key="3">
    <source>
        <dbReference type="Proteomes" id="UP000324222"/>
    </source>
</evidence>
<evidence type="ECO:0000313" key="2">
    <source>
        <dbReference type="EMBL" id="MPC80549.1"/>
    </source>
</evidence>
<keyword evidence="3" id="KW-1185">Reference proteome</keyword>
<gene>
    <name evidence="2" type="ORF">E2C01_075129</name>
</gene>
<reference evidence="2 3" key="1">
    <citation type="submission" date="2019-05" db="EMBL/GenBank/DDBJ databases">
        <title>Another draft genome of Portunus trituberculatus and its Hox gene families provides insights of decapod evolution.</title>
        <authorList>
            <person name="Jeong J.-H."/>
            <person name="Song I."/>
            <person name="Kim S."/>
            <person name="Choi T."/>
            <person name="Kim D."/>
            <person name="Ryu S."/>
            <person name="Kim W."/>
        </authorList>
    </citation>
    <scope>NUCLEOTIDE SEQUENCE [LARGE SCALE GENOMIC DNA]</scope>
    <source>
        <tissue evidence="2">Muscle</tissue>
    </source>
</reference>
<sequence>MVVRGASDPPSLPAPALLLPSLSPGTHHGHQVMSASSPAIMCDPWDIAVSGGGGTLTRVL</sequence>
<accession>A0A5B7IFD1</accession>
<proteinExistence type="predicted"/>
<dbReference type="Proteomes" id="UP000324222">
    <property type="component" value="Unassembled WGS sequence"/>
</dbReference>
<comment type="caution">
    <text evidence="2">The sequence shown here is derived from an EMBL/GenBank/DDBJ whole genome shotgun (WGS) entry which is preliminary data.</text>
</comment>
<feature type="compositionally biased region" description="Low complexity" evidence="1">
    <location>
        <begin position="1"/>
        <end position="24"/>
    </location>
</feature>
<feature type="region of interest" description="Disordered" evidence="1">
    <location>
        <begin position="1"/>
        <end position="32"/>
    </location>
</feature>
<dbReference type="EMBL" id="VSRR010054340">
    <property type="protein sequence ID" value="MPC80549.1"/>
    <property type="molecule type" value="Genomic_DNA"/>
</dbReference>